<keyword evidence="7" id="KW-0809">Transit peptide</keyword>
<reference evidence="15" key="3">
    <citation type="submission" date="2025-09" db="UniProtKB">
        <authorList>
            <consortium name="Ensembl"/>
        </authorList>
    </citation>
    <scope>IDENTIFICATION</scope>
</reference>
<dbReference type="Pfam" id="PF01040">
    <property type="entry name" value="UbiA"/>
    <property type="match status" value="1"/>
</dbReference>
<dbReference type="GeneTree" id="ENSGT00940000153771"/>
<dbReference type="InParanoid" id="A0A667ZW40"/>
<reference evidence="15" key="1">
    <citation type="submission" date="2019-06" db="EMBL/GenBank/DDBJ databases">
        <authorList>
            <consortium name="Wellcome Sanger Institute Data Sharing"/>
        </authorList>
    </citation>
    <scope>NUCLEOTIDE SEQUENCE [LARGE SCALE GENOMIC DNA]</scope>
</reference>
<dbReference type="NCBIfam" id="TIGR01473">
    <property type="entry name" value="cyoE_ctaB"/>
    <property type="match status" value="1"/>
</dbReference>
<dbReference type="InterPro" id="IPR006369">
    <property type="entry name" value="Protohaem_IX_farnesylTrfase"/>
</dbReference>
<evidence type="ECO:0000313" key="16">
    <source>
        <dbReference type="Proteomes" id="UP000472263"/>
    </source>
</evidence>
<dbReference type="InterPro" id="IPR030470">
    <property type="entry name" value="UbiA_prenylTrfase_CS"/>
</dbReference>
<dbReference type="GO" id="GO:0031966">
    <property type="term" value="C:mitochondrial membrane"/>
    <property type="evidence" value="ECO:0007669"/>
    <property type="project" value="UniProtKB-SubCell"/>
</dbReference>
<keyword evidence="11 14" id="KW-0472">Membrane</keyword>
<comment type="catalytic activity">
    <reaction evidence="13">
        <text>heme b + (2E,6E)-farnesyl diphosphate + H2O = Fe(II)-heme o + diphosphate</text>
        <dbReference type="Rhea" id="RHEA:28070"/>
        <dbReference type="ChEBI" id="CHEBI:15377"/>
        <dbReference type="ChEBI" id="CHEBI:33019"/>
        <dbReference type="ChEBI" id="CHEBI:60344"/>
        <dbReference type="ChEBI" id="CHEBI:60530"/>
        <dbReference type="ChEBI" id="CHEBI:175763"/>
        <dbReference type="EC" id="2.5.1.141"/>
    </reaction>
</comment>
<dbReference type="HAMAP" id="MF_00154">
    <property type="entry name" value="CyoE_CtaB"/>
    <property type="match status" value="1"/>
</dbReference>
<evidence type="ECO:0000256" key="7">
    <source>
        <dbReference type="ARBA" id="ARBA00022946"/>
    </source>
</evidence>
<dbReference type="InterPro" id="IPR044878">
    <property type="entry name" value="UbiA_sf"/>
</dbReference>
<keyword evidence="5" id="KW-0808">Transferase</keyword>
<gene>
    <name evidence="15" type="primary">COX10</name>
    <name evidence="15" type="synonym">cox10</name>
</gene>
<feature type="transmembrane region" description="Helical" evidence="14">
    <location>
        <begin position="310"/>
        <end position="329"/>
    </location>
</feature>
<evidence type="ECO:0000256" key="8">
    <source>
        <dbReference type="ARBA" id="ARBA00022989"/>
    </source>
</evidence>
<dbReference type="CTD" id="1352"/>
<evidence type="ECO:0000256" key="6">
    <source>
        <dbReference type="ARBA" id="ARBA00022692"/>
    </source>
</evidence>
<keyword evidence="16" id="KW-1185">Reference proteome</keyword>
<dbReference type="Ensembl" id="ENSMMDT00005045974.1">
    <property type="protein sequence ID" value="ENSMMDP00005045082.1"/>
    <property type="gene ID" value="ENSMMDG00005020672.1"/>
</dbReference>
<dbReference type="EC" id="2.5.1.141" evidence="3"/>
<evidence type="ECO:0000256" key="2">
    <source>
        <dbReference type="ARBA" id="ARBA00005985"/>
    </source>
</evidence>
<evidence type="ECO:0000256" key="9">
    <source>
        <dbReference type="ARBA" id="ARBA00023128"/>
    </source>
</evidence>
<dbReference type="CDD" id="cd13957">
    <property type="entry name" value="PT_UbiA_Cox10"/>
    <property type="match status" value="1"/>
</dbReference>
<proteinExistence type="inferred from homology"/>
<dbReference type="GO" id="GO:0006784">
    <property type="term" value="P:heme A biosynthetic process"/>
    <property type="evidence" value="ECO:0007669"/>
    <property type="project" value="TreeGrafter"/>
</dbReference>
<evidence type="ECO:0000256" key="10">
    <source>
        <dbReference type="ARBA" id="ARBA00023133"/>
    </source>
</evidence>
<dbReference type="PROSITE" id="PS00943">
    <property type="entry name" value="UBIA"/>
    <property type="match status" value="1"/>
</dbReference>
<evidence type="ECO:0000256" key="1">
    <source>
        <dbReference type="ARBA" id="ARBA00004225"/>
    </source>
</evidence>
<keyword evidence="8 14" id="KW-1133">Transmembrane helix</keyword>
<evidence type="ECO:0000256" key="3">
    <source>
        <dbReference type="ARBA" id="ARBA00012292"/>
    </source>
</evidence>
<dbReference type="PANTHER" id="PTHR43448">
    <property type="entry name" value="PROTOHEME IX FARNESYLTRANSFERASE, MITOCHONDRIAL"/>
    <property type="match status" value="1"/>
</dbReference>
<evidence type="ECO:0000256" key="14">
    <source>
        <dbReference type="SAM" id="Phobius"/>
    </source>
</evidence>
<dbReference type="InterPro" id="IPR000537">
    <property type="entry name" value="UbiA_prenyltransferase"/>
</dbReference>
<dbReference type="FunCoup" id="A0A667ZW40">
    <property type="interactions" value="1451"/>
</dbReference>
<evidence type="ECO:0000256" key="13">
    <source>
        <dbReference type="ARBA" id="ARBA00047690"/>
    </source>
</evidence>
<evidence type="ECO:0000256" key="11">
    <source>
        <dbReference type="ARBA" id="ARBA00023136"/>
    </source>
</evidence>
<evidence type="ECO:0000256" key="4">
    <source>
        <dbReference type="ARBA" id="ARBA00016335"/>
    </source>
</evidence>
<organism evidence="15 16">
    <name type="scientific">Myripristis murdjan</name>
    <name type="common">pinecone soldierfish</name>
    <dbReference type="NCBI Taxonomy" id="586833"/>
    <lineage>
        <taxon>Eukaryota</taxon>
        <taxon>Metazoa</taxon>
        <taxon>Chordata</taxon>
        <taxon>Craniata</taxon>
        <taxon>Vertebrata</taxon>
        <taxon>Euteleostomi</taxon>
        <taxon>Actinopterygii</taxon>
        <taxon>Neopterygii</taxon>
        <taxon>Teleostei</taxon>
        <taxon>Neoteleostei</taxon>
        <taxon>Acanthomorphata</taxon>
        <taxon>Holocentriformes</taxon>
        <taxon>Holocentridae</taxon>
        <taxon>Myripristis</taxon>
    </lineage>
</organism>
<sequence>MFKSPCSRLSGLVGASVNQKLVRNVPRSNQSARSLIQLCKREPSHWITYQHLNFLKRQYVAKDNNELLQRAIPKQTPVLTIVDEQDDSVVRQVQQIPTIDPGVPDLVPQRQDATGEAVAQPATSALKSTTGKTAAQTNSVLSAVANTEEVPHVQVETDEAREARLDRQWKELKVDLAELPDIYARLAKIKLTALVVVTAAAGYAMAPVPFDPAIFILSSVGTGLASCTANSINQYFEVPFDSNMNRTKNRPLVRGQISPLHAVSFALACGVPGITLLTLAVNPLTGFLGVLNIFLYTCCYTPLKRLSITNTWVGAVVGAIPPMMGWVAATGSLDAGAWLLASFLYSWQFPHFNALSWNLREDYSRGGYRMMSVTHPDMCKRVALRHSVGLIGLSAVAPLLDVTTWTFPLVSLPINLYISYLAFRFYHKGDRSSARKLFFCSLWHLPMLLLLALTCKKPRKEQESLPLPPDSLPLALQS</sequence>
<name>A0A667ZW40_9TELE</name>
<keyword evidence="10" id="KW-0350">Heme biosynthesis</keyword>
<feature type="transmembrane region" description="Helical" evidence="14">
    <location>
        <begin position="405"/>
        <end position="425"/>
    </location>
</feature>
<comment type="similarity">
    <text evidence="2">Belongs to the UbiA prenyltransferase family.</text>
</comment>
<dbReference type="AlphaFoldDB" id="A0A667ZW40"/>
<dbReference type="OrthoDB" id="5211at2759"/>
<feature type="transmembrane region" description="Helical" evidence="14">
    <location>
        <begin position="191"/>
        <end position="208"/>
    </location>
</feature>
<evidence type="ECO:0000256" key="5">
    <source>
        <dbReference type="ARBA" id="ARBA00022679"/>
    </source>
</evidence>
<comment type="subcellular location">
    <subcellularLocation>
        <location evidence="1">Mitochondrion membrane</location>
        <topology evidence="1">Multi-pass membrane protein</topology>
    </subcellularLocation>
</comment>
<evidence type="ECO:0000313" key="15">
    <source>
        <dbReference type="Ensembl" id="ENSMMDP00005045082.1"/>
    </source>
</evidence>
<reference evidence="15" key="2">
    <citation type="submission" date="2025-08" db="UniProtKB">
        <authorList>
            <consortium name="Ensembl"/>
        </authorList>
    </citation>
    <scope>IDENTIFICATION</scope>
</reference>
<dbReference type="FunFam" id="1.10.357.140:FF:000004">
    <property type="entry name" value="Protoheme IX farnesyltransferase, mitochondrial"/>
    <property type="match status" value="1"/>
</dbReference>
<keyword evidence="6 14" id="KW-0812">Transmembrane</keyword>
<accession>A0A667ZW40</accession>
<evidence type="ECO:0000256" key="12">
    <source>
        <dbReference type="ARBA" id="ARBA00030253"/>
    </source>
</evidence>
<dbReference type="GO" id="GO:0008495">
    <property type="term" value="F:protoheme IX farnesyltransferase activity"/>
    <property type="evidence" value="ECO:0007669"/>
    <property type="project" value="UniProtKB-EC"/>
</dbReference>
<dbReference type="Gene3D" id="1.10.357.140">
    <property type="entry name" value="UbiA prenyltransferase"/>
    <property type="match status" value="1"/>
</dbReference>
<protein>
    <recommendedName>
        <fullName evidence="4">Protoheme IX farnesyltransferase, mitochondrial</fullName>
        <ecNumber evidence="3">2.5.1.141</ecNumber>
    </recommendedName>
    <alternativeName>
        <fullName evidence="12">Heme O synthase</fullName>
    </alternativeName>
</protein>
<feature type="transmembrane region" description="Helical" evidence="14">
    <location>
        <begin position="284"/>
        <end position="303"/>
    </location>
</feature>
<dbReference type="PANTHER" id="PTHR43448:SF2">
    <property type="entry name" value="PROTOHEME IX FARNESYLTRANSFERASE, MITOCHONDRIAL"/>
    <property type="match status" value="1"/>
</dbReference>
<dbReference type="GO" id="GO:0017004">
    <property type="term" value="P:cytochrome complex assembly"/>
    <property type="evidence" value="ECO:0007669"/>
    <property type="project" value="UniProtKB-ARBA"/>
</dbReference>
<keyword evidence="9" id="KW-0496">Mitochondrion</keyword>
<dbReference type="Proteomes" id="UP000472263">
    <property type="component" value="Chromosome 19"/>
</dbReference>